<evidence type="ECO:0000313" key="3">
    <source>
        <dbReference type="Proteomes" id="UP000017052"/>
    </source>
</evidence>
<evidence type="ECO:0000256" key="1">
    <source>
        <dbReference type="SAM" id="MobiDB-lite"/>
    </source>
</evidence>
<sequence>MDEGLVEDCDCFGRQACCTVHARTCSGSIGVFDDPIVPVTGPHLPPRHTRNRGTGKRTNPSNQDFE</sequence>
<dbReference type="Proteomes" id="UP000017052">
    <property type="component" value="Unassembled WGS sequence"/>
</dbReference>
<dbReference type="AlphaFoldDB" id="U2RBD6"/>
<accession>U2RBD6</accession>
<evidence type="ECO:0000313" key="2">
    <source>
        <dbReference type="EMBL" id="ERK50903.1"/>
    </source>
</evidence>
<gene>
    <name evidence="2" type="ORF">HMPREF0682_2227</name>
</gene>
<organism evidence="2 3">
    <name type="scientific">Propionibacterium acidifaciens F0233</name>
    <dbReference type="NCBI Taxonomy" id="553198"/>
    <lineage>
        <taxon>Bacteria</taxon>
        <taxon>Bacillati</taxon>
        <taxon>Actinomycetota</taxon>
        <taxon>Actinomycetes</taxon>
        <taxon>Propionibacteriales</taxon>
        <taxon>Propionibacteriaceae</taxon>
        <taxon>Propionibacterium</taxon>
    </lineage>
</organism>
<protein>
    <submittedName>
        <fullName evidence="2">Uncharacterized protein</fullName>
    </submittedName>
</protein>
<keyword evidence="3" id="KW-1185">Reference proteome</keyword>
<feature type="compositionally biased region" description="Polar residues" evidence="1">
    <location>
        <begin position="56"/>
        <end position="66"/>
    </location>
</feature>
<feature type="region of interest" description="Disordered" evidence="1">
    <location>
        <begin position="36"/>
        <end position="66"/>
    </location>
</feature>
<name>U2RBD6_9ACTN</name>
<dbReference type="EMBL" id="ACVN02000289">
    <property type="protein sequence ID" value="ERK50903.1"/>
    <property type="molecule type" value="Genomic_DNA"/>
</dbReference>
<feature type="compositionally biased region" description="Basic residues" evidence="1">
    <location>
        <begin position="45"/>
        <end position="55"/>
    </location>
</feature>
<proteinExistence type="predicted"/>
<comment type="caution">
    <text evidence="2">The sequence shown here is derived from an EMBL/GenBank/DDBJ whole genome shotgun (WGS) entry which is preliminary data.</text>
</comment>
<reference evidence="2" key="1">
    <citation type="submission" date="2013-08" db="EMBL/GenBank/DDBJ databases">
        <authorList>
            <person name="Durkin A.S."/>
            <person name="Haft D.R."/>
            <person name="McCorrison J."/>
            <person name="Torralba M."/>
            <person name="Gillis M."/>
            <person name="Haft D.H."/>
            <person name="Methe B."/>
            <person name="Sutton G."/>
            <person name="Nelson K.E."/>
        </authorList>
    </citation>
    <scope>NUCLEOTIDE SEQUENCE [LARGE SCALE GENOMIC DNA]</scope>
    <source>
        <strain evidence="2">F0233</strain>
    </source>
</reference>